<dbReference type="EMBL" id="LTBB01000004">
    <property type="protein sequence ID" value="KYH29231.1"/>
    <property type="molecule type" value="Genomic_DNA"/>
</dbReference>
<reference evidence="2 3" key="1">
    <citation type="submission" date="2016-02" db="EMBL/GenBank/DDBJ databases">
        <title>Genome sequence of Clostridium colicanis DSM 13634.</title>
        <authorList>
            <person name="Poehlein A."/>
            <person name="Daniel R."/>
        </authorList>
    </citation>
    <scope>NUCLEOTIDE SEQUENCE [LARGE SCALE GENOMIC DNA]</scope>
    <source>
        <strain evidence="2 3">DSM 13634</strain>
    </source>
</reference>
<evidence type="ECO:0000256" key="1">
    <source>
        <dbReference type="SAM" id="Phobius"/>
    </source>
</evidence>
<dbReference type="Proteomes" id="UP000075374">
    <property type="component" value="Unassembled WGS sequence"/>
</dbReference>
<organism evidence="2 3">
    <name type="scientific">Clostridium colicanis DSM 13634</name>
    <dbReference type="NCBI Taxonomy" id="1121305"/>
    <lineage>
        <taxon>Bacteria</taxon>
        <taxon>Bacillati</taxon>
        <taxon>Bacillota</taxon>
        <taxon>Clostridia</taxon>
        <taxon>Eubacteriales</taxon>
        <taxon>Clostridiaceae</taxon>
        <taxon>Clostridium</taxon>
    </lineage>
</organism>
<evidence type="ECO:0000313" key="2">
    <source>
        <dbReference type="EMBL" id="KYH29231.1"/>
    </source>
</evidence>
<sequence>MKALKRIIVWILISLSLQIAVLYYVDNYFFATESVSNTIVSTKVDDEQENKKKDIDISIPDEAENISLSYDGMYLSYYYDDVLKIVDTYTGKENNIELDDEVKVSFYRWAPDRNIMLISGKKEYNNSSKFLFYSYDAERDALEKLETKEQDETAITSSKSAEVEDLQLSPLTNMIYIKTALKGGRSSIHNINIMKRIEKVSTRVTFIGDIRIIPNDDRIAYEGINKSKVYVTGNESAISIDGVDKLCLIDVDDNDNIYVGELDEGSALGEYKIKNIYYGRIDEDTDEWNKINLPETINKKDVYISRDGKIYINDNLKGEVTELDSQKKIEYKGIFLQMYDGGIASISEGKLLETSLK</sequence>
<protein>
    <recommendedName>
        <fullName evidence="4">Dipeptidyl-peptidase IV</fullName>
    </recommendedName>
</protein>
<dbReference type="PATRIC" id="fig|1121305.3.peg.977"/>
<dbReference type="SUPFAM" id="SSF82171">
    <property type="entry name" value="DPP6 N-terminal domain-like"/>
    <property type="match status" value="1"/>
</dbReference>
<keyword evidence="1" id="KW-0812">Transmembrane</keyword>
<keyword evidence="3" id="KW-1185">Reference proteome</keyword>
<keyword evidence="1" id="KW-0472">Membrane</keyword>
<dbReference type="STRING" id="1121305.CLCOL_09640"/>
<evidence type="ECO:0008006" key="4">
    <source>
        <dbReference type="Google" id="ProtNLM"/>
    </source>
</evidence>
<dbReference type="AlphaFoldDB" id="A0A151ANM1"/>
<comment type="caution">
    <text evidence="2">The sequence shown here is derived from an EMBL/GenBank/DDBJ whole genome shotgun (WGS) entry which is preliminary data.</text>
</comment>
<gene>
    <name evidence="2" type="ORF">CLCOL_09640</name>
</gene>
<evidence type="ECO:0000313" key="3">
    <source>
        <dbReference type="Proteomes" id="UP000075374"/>
    </source>
</evidence>
<dbReference type="RefSeq" id="WP_061857859.1">
    <property type="nucleotide sequence ID" value="NZ_LTBB01000004.1"/>
</dbReference>
<keyword evidence="1" id="KW-1133">Transmembrane helix</keyword>
<proteinExistence type="predicted"/>
<feature type="transmembrane region" description="Helical" evidence="1">
    <location>
        <begin position="7"/>
        <end position="25"/>
    </location>
</feature>
<accession>A0A151ANM1</accession>
<name>A0A151ANM1_9CLOT</name>